<dbReference type="InterPro" id="IPR007110">
    <property type="entry name" value="Ig-like_dom"/>
</dbReference>
<keyword evidence="13" id="KW-0899">Viral immunoevasion</keyword>
<keyword evidence="9 26" id="KW-0812">Transmembrane</keyword>
<evidence type="ECO:0000256" key="19">
    <source>
        <dbReference type="ARBA" id="ARBA00023180"/>
    </source>
</evidence>
<evidence type="ECO:0000256" key="16">
    <source>
        <dbReference type="ARBA" id="ARBA00023136"/>
    </source>
</evidence>
<keyword evidence="5" id="KW-1003">Cell membrane</keyword>
<dbReference type="InterPro" id="IPR041416">
    <property type="entry name" value="IL-1RAcP-like_ig"/>
</dbReference>
<dbReference type="PANTHER" id="PTHR11890">
    <property type="entry name" value="INTERLEUKIN-1 RECEPTOR FAMILY MEMBER"/>
    <property type="match status" value="1"/>
</dbReference>
<dbReference type="PROSITE" id="PS50835">
    <property type="entry name" value="IG_LIKE"/>
    <property type="match status" value="3"/>
</dbReference>
<evidence type="ECO:0000256" key="3">
    <source>
        <dbReference type="ARBA" id="ARBA00004613"/>
    </source>
</evidence>
<feature type="signal peptide" evidence="27">
    <location>
        <begin position="1"/>
        <end position="27"/>
    </location>
</feature>
<feature type="chain" id="PRO_5019188634" description="Soluble interferon alpha/beta receptor OPG204" evidence="27">
    <location>
        <begin position="28"/>
        <end position="636"/>
    </location>
</feature>
<feature type="domain" description="Ig-like" evidence="29">
    <location>
        <begin position="313"/>
        <end position="417"/>
    </location>
</feature>
<dbReference type="PANTHER" id="PTHR11890:SF44">
    <property type="entry name" value="X-LINKED INTERLEUKIN-1 RECEPTOR ACCESSORY PROTEIN-LIKE 2"/>
    <property type="match status" value="1"/>
</dbReference>
<dbReference type="SUPFAM" id="SSF52200">
    <property type="entry name" value="Toll/Interleukin receptor TIR domain"/>
    <property type="match status" value="1"/>
</dbReference>
<evidence type="ECO:0000256" key="8">
    <source>
        <dbReference type="ARBA" id="ARBA00022632"/>
    </source>
</evidence>
<evidence type="ECO:0000259" key="29">
    <source>
        <dbReference type="PROSITE" id="PS50835"/>
    </source>
</evidence>
<dbReference type="InterPro" id="IPR000157">
    <property type="entry name" value="TIR_dom"/>
</dbReference>
<dbReference type="GO" id="GO:0016787">
    <property type="term" value="F:hydrolase activity"/>
    <property type="evidence" value="ECO:0007669"/>
    <property type="project" value="UniProtKB-KW"/>
</dbReference>
<feature type="transmembrane region" description="Helical" evidence="26">
    <location>
        <begin position="425"/>
        <end position="446"/>
    </location>
</feature>
<keyword evidence="12" id="KW-0378">Hydrolase</keyword>
<protein>
    <recommendedName>
        <fullName evidence="24">Soluble interferon alpha/beta receptor OPG204</fullName>
    </recommendedName>
</protein>
<evidence type="ECO:0000256" key="20">
    <source>
        <dbReference type="ARBA" id="ARBA00023198"/>
    </source>
</evidence>
<dbReference type="EMBL" id="BFAA01000188">
    <property type="protein sequence ID" value="GCB68591.1"/>
    <property type="molecule type" value="Genomic_DNA"/>
</dbReference>
<evidence type="ECO:0000256" key="21">
    <source>
        <dbReference type="ARBA" id="ARBA00023258"/>
    </source>
</evidence>
<dbReference type="InterPro" id="IPR013783">
    <property type="entry name" value="Ig-like_fold"/>
</dbReference>
<keyword evidence="16 26" id="KW-0472">Membrane</keyword>
<dbReference type="InterPro" id="IPR004074">
    <property type="entry name" value="IL-1_rcpt_I/II-typ"/>
</dbReference>
<dbReference type="Gene3D" id="3.40.50.10140">
    <property type="entry name" value="Toll/interleukin-1 receptor homology (TIR) domain"/>
    <property type="match status" value="1"/>
</dbReference>
<evidence type="ECO:0000259" key="28">
    <source>
        <dbReference type="PROSITE" id="PS50104"/>
    </source>
</evidence>
<keyword evidence="31" id="KW-1185">Reference proteome</keyword>
<dbReference type="InterPro" id="IPR035897">
    <property type="entry name" value="Toll_tir_struct_dom_sf"/>
</dbReference>
<gene>
    <name evidence="30" type="ORF">scyTo_0000913</name>
</gene>
<keyword evidence="10 27" id="KW-0732">Signal</keyword>
<keyword evidence="13" id="KW-1114">Inhibition of host interferon signaling pathway by virus</keyword>
<feature type="domain" description="Ig-like" evidence="29">
    <location>
        <begin position="206"/>
        <end position="301"/>
    </location>
</feature>
<dbReference type="FunFam" id="2.60.40.10:FF:000284">
    <property type="entry name" value="interleukin-1 receptor accessory protein-like 1"/>
    <property type="match status" value="1"/>
</dbReference>
<keyword evidence="11" id="KW-0677">Repeat</keyword>
<keyword evidence="20" id="KW-0395">Inflammatory response</keyword>
<evidence type="ECO:0000256" key="9">
    <source>
        <dbReference type="ARBA" id="ARBA00022692"/>
    </source>
</evidence>
<dbReference type="GO" id="GO:0005576">
    <property type="term" value="C:extracellular region"/>
    <property type="evidence" value="ECO:0007669"/>
    <property type="project" value="UniProtKB-SubCell"/>
</dbReference>
<keyword evidence="21" id="KW-0922">Interferon antiviral system evasion</keyword>
<reference evidence="30 31" key="1">
    <citation type="journal article" date="2018" name="Nat. Ecol. Evol.">
        <title>Shark genomes provide insights into elasmobranch evolution and the origin of vertebrates.</title>
        <authorList>
            <person name="Hara Y"/>
            <person name="Yamaguchi K"/>
            <person name="Onimaru K"/>
            <person name="Kadota M"/>
            <person name="Koyanagi M"/>
            <person name="Keeley SD"/>
            <person name="Tatsumi K"/>
            <person name="Tanaka K"/>
            <person name="Motone F"/>
            <person name="Kageyama Y"/>
            <person name="Nozu R"/>
            <person name="Adachi N"/>
            <person name="Nishimura O"/>
            <person name="Nakagawa R"/>
            <person name="Tanegashima C"/>
            <person name="Kiyatake I"/>
            <person name="Matsumoto R"/>
            <person name="Murakumo K"/>
            <person name="Nishida K"/>
            <person name="Terakita A"/>
            <person name="Kuratani S"/>
            <person name="Sato K"/>
            <person name="Hyodo S Kuraku.S."/>
        </authorList>
    </citation>
    <scope>NUCLEOTIDE SEQUENCE [LARGE SCALE GENOMIC DNA]</scope>
</reference>
<comment type="function">
    <text evidence="25">Counteracts the antiviral effects of host IFN-alpha/beta and key IFN-inducible proteins involved in viral RNA degradation suxh as host OAS1. Acts as a soluble IFN-alpha receptor and thus inhibits the interaction between host IFN-alpha and its receptor.</text>
</comment>
<name>A0A401P608_SCYTO</name>
<keyword evidence="7" id="KW-0964">Secreted</keyword>
<keyword evidence="22" id="KW-0393">Immunoglobulin domain</keyword>
<evidence type="ECO:0000256" key="24">
    <source>
        <dbReference type="ARBA" id="ARBA00041012"/>
    </source>
</evidence>
<evidence type="ECO:0000256" key="14">
    <source>
        <dbReference type="ARBA" id="ARBA00022989"/>
    </source>
</evidence>
<evidence type="ECO:0000256" key="12">
    <source>
        <dbReference type="ARBA" id="ARBA00022801"/>
    </source>
</evidence>
<dbReference type="FunFam" id="3.40.50.10140:FF:000002">
    <property type="entry name" value="Interleukin 1 receptor accessory protein"/>
    <property type="match status" value="1"/>
</dbReference>
<evidence type="ECO:0000256" key="25">
    <source>
        <dbReference type="ARBA" id="ARBA00045444"/>
    </source>
</evidence>
<feature type="domain" description="TIR" evidence="28">
    <location>
        <begin position="468"/>
        <end position="622"/>
    </location>
</feature>
<evidence type="ECO:0000256" key="18">
    <source>
        <dbReference type="ARBA" id="ARBA00023170"/>
    </source>
</evidence>
<dbReference type="PRINTS" id="PR01537">
    <property type="entry name" value="INTRLKN1R1F"/>
</dbReference>
<keyword evidence="14 26" id="KW-1133">Transmembrane helix</keyword>
<dbReference type="AlphaFoldDB" id="A0A401P608"/>
<evidence type="ECO:0000256" key="4">
    <source>
        <dbReference type="ARBA" id="ARBA00009752"/>
    </source>
</evidence>
<evidence type="ECO:0000256" key="7">
    <source>
        <dbReference type="ARBA" id="ARBA00022525"/>
    </source>
</evidence>
<keyword evidence="18" id="KW-0675">Receptor</keyword>
<dbReference type="Pfam" id="PF01582">
    <property type="entry name" value="TIR"/>
    <property type="match status" value="1"/>
</dbReference>
<feature type="domain" description="Ig-like" evidence="29">
    <location>
        <begin position="99"/>
        <end position="199"/>
    </location>
</feature>
<evidence type="ECO:0000256" key="2">
    <source>
        <dbReference type="ARBA" id="ARBA00004479"/>
    </source>
</evidence>
<evidence type="ECO:0000256" key="27">
    <source>
        <dbReference type="SAM" id="SignalP"/>
    </source>
</evidence>
<evidence type="ECO:0000256" key="17">
    <source>
        <dbReference type="ARBA" id="ARBA00023157"/>
    </source>
</evidence>
<dbReference type="PROSITE" id="PS50104">
    <property type="entry name" value="TIR"/>
    <property type="match status" value="1"/>
</dbReference>
<evidence type="ECO:0000256" key="15">
    <source>
        <dbReference type="ARBA" id="ARBA00023027"/>
    </source>
</evidence>
<dbReference type="OrthoDB" id="6132459at2759"/>
<dbReference type="PRINTS" id="PR01536">
    <property type="entry name" value="INTRLKN1R12F"/>
</dbReference>
<evidence type="ECO:0000256" key="26">
    <source>
        <dbReference type="SAM" id="Phobius"/>
    </source>
</evidence>
<dbReference type="Gene3D" id="2.60.40.10">
    <property type="entry name" value="Immunoglobulins"/>
    <property type="match status" value="3"/>
</dbReference>
<dbReference type="GO" id="GO:0004908">
    <property type="term" value="F:interleukin-1 receptor activity"/>
    <property type="evidence" value="ECO:0007669"/>
    <property type="project" value="InterPro"/>
</dbReference>
<organism evidence="30 31">
    <name type="scientific">Scyliorhinus torazame</name>
    <name type="common">Cloudy catshark</name>
    <name type="synonym">Catulus torazame</name>
    <dbReference type="NCBI Taxonomy" id="75743"/>
    <lineage>
        <taxon>Eukaryota</taxon>
        <taxon>Metazoa</taxon>
        <taxon>Chordata</taxon>
        <taxon>Craniata</taxon>
        <taxon>Vertebrata</taxon>
        <taxon>Chondrichthyes</taxon>
        <taxon>Elasmobranchii</taxon>
        <taxon>Galeomorphii</taxon>
        <taxon>Galeoidea</taxon>
        <taxon>Carcharhiniformes</taxon>
        <taxon>Scyliorhinidae</taxon>
        <taxon>Scyliorhinus</taxon>
    </lineage>
</organism>
<sequence length="636" mass="73791">MEGALIFSAVLFQHFLSLQSVVWRCRSYNIMLKSNSGSSHVVEQPADVVGKKLRKFCSAFSCRKSELKLKVSAGDQHLKMNASVFVTLFGLFALVSTLPQQSSPTKESCLEMGVGFNRYFVLEREGVILPCPELNTEQNYSVTWYNNKTSEVIITDEERRIHVENNSLWFLPVLLKDTGYYICVVRYPTSCEKYAVLLTVTNSTSPSCNQNRFFYGSSSYVRTSKKISCPDIDDYVTPNEELELHWYKNCEPVTNGRKYIYHKGDHQLTVINVEPSDAGIYVCELWFVHNGLQYRTTKTIDFDVKGCKASVGPTILHPKNGTIEIKPGSKFNLSCTVYTGYCEPSTTLIYWTVQDRFIEDYFSNHLQVEYSQRNDRKQGNYYESKIIFPNFKEEYYESFTCVTQNGLGYQTATVKFRKTDFTKEIVAAFGVFTCVLFICICTYKFFKIDIVLWYRDTFPVKCSENDGKSYDAYIIYPQSSCSSYCTNILAFIMDALPQVLECQCGYKLFIPGRDDLPGEDYFEQVKTNIKDSRRLIILMTKSFDKQLSTMFEQQVGLHDALLFDQMEVILIELEYHDDYSDFPESMRHIIQKKGTIKWKNSEWEKETSSLNSKFWKQVRYNMPPRSSRSRCKIEYY</sequence>
<evidence type="ECO:0000256" key="6">
    <source>
        <dbReference type="ARBA" id="ARBA00022518"/>
    </source>
</evidence>
<evidence type="ECO:0000256" key="10">
    <source>
        <dbReference type="ARBA" id="ARBA00022729"/>
    </source>
</evidence>
<comment type="similarity">
    <text evidence="4">Belongs to the interleukin-1 receptor family.</text>
</comment>
<dbReference type="SUPFAM" id="SSF48726">
    <property type="entry name" value="Immunoglobulin"/>
    <property type="match status" value="3"/>
</dbReference>
<keyword evidence="19" id="KW-0325">Glycoprotein</keyword>
<dbReference type="GO" id="GO:0006954">
    <property type="term" value="P:inflammatory response"/>
    <property type="evidence" value="ECO:0007669"/>
    <property type="project" value="UniProtKB-KW"/>
</dbReference>
<dbReference type="InterPro" id="IPR003599">
    <property type="entry name" value="Ig_sub"/>
</dbReference>
<dbReference type="GO" id="GO:0005886">
    <property type="term" value="C:plasma membrane"/>
    <property type="evidence" value="ECO:0007669"/>
    <property type="project" value="UniProtKB-SubCell"/>
</dbReference>
<evidence type="ECO:0000256" key="1">
    <source>
        <dbReference type="ARBA" id="ARBA00004236"/>
    </source>
</evidence>
<comment type="caution">
    <text evidence="30">The sequence shown here is derived from an EMBL/GenBank/DDBJ whole genome shotgun (WGS) entry which is preliminary data.</text>
</comment>
<keyword evidence="13" id="KW-0945">Host-virus interaction</keyword>
<dbReference type="SMART" id="SM00255">
    <property type="entry name" value="TIR"/>
    <property type="match status" value="1"/>
</dbReference>
<evidence type="ECO:0000313" key="30">
    <source>
        <dbReference type="EMBL" id="GCB68591.1"/>
    </source>
</evidence>
<evidence type="ECO:0000256" key="23">
    <source>
        <dbReference type="ARBA" id="ARBA00038761"/>
    </source>
</evidence>
<keyword evidence="6" id="KW-0244">Early protein</keyword>
<comment type="subcellular location">
    <subcellularLocation>
        <location evidence="1">Cell membrane</location>
    </subcellularLocation>
    <subcellularLocation>
        <location evidence="2">Membrane</location>
        <topology evidence="2">Single-pass type I membrane protein</topology>
    </subcellularLocation>
    <subcellularLocation>
        <location evidence="3">Secreted</location>
    </subcellularLocation>
</comment>
<keyword evidence="17" id="KW-1015">Disulfide bond</keyword>
<accession>A0A401P608</accession>
<comment type="subunit">
    <text evidence="23">Interacts with host IFNA1.</text>
</comment>
<evidence type="ECO:0000313" key="31">
    <source>
        <dbReference type="Proteomes" id="UP000288216"/>
    </source>
</evidence>
<evidence type="ECO:0000256" key="13">
    <source>
        <dbReference type="ARBA" id="ARBA00022830"/>
    </source>
</evidence>
<keyword evidence="8" id="KW-1090">Inhibition of host innate immune response by virus</keyword>
<dbReference type="InterPro" id="IPR015621">
    <property type="entry name" value="IL-1_rcpt_fam"/>
</dbReference>
<keyword evidence="15" id="KW-0520">NAD</keyword>
<evidence type="ECO:0000256" key="22">
    <source>
        <dbReference type="ARBA" id="ARBA00023319"/>
    </source>
</evidence>
<proteinExistence type="inferred from homology"/>
<dbReference type="Proteomes" id="UP000288216">
    <property type="component" value="Unassembled WGS sequence"/>
</dbReference>
<dbReference type="FunFam" id="2.60.40.10:FF:000188">
    <property type="entry name" value="Interleukin-1 receptor accessory protein-like 1"/>
    <property type="match status" value="1"/>
</dbReference>
<dbReference type="SMART" id="SM00409">
    <property type="entry name" value="IG"/>
    <property type="match status" value="3"/>
</dbReference>
<evidence type="ECO:0000256" key="5">
    <source>
        <dbReference type="ARBA" id="ARBA00022475"/>
    </source>
</evidence>
<dbReference type="InterPro" id="IPR036179">
    <property type="entry name" value="Ig-like_dom_sf"/>
</dbReference>
<dbReference type="Pfam" id="PF18452">
    <property type="entry name" value="Ig_6"/>
    <property type="match status" value="1"/>
</dbReference>
<evidence type="ECO:0000256" key="11">
    <source>
        <dbReference type="ARBA" id="ARBA00022737"/>
    </source>
</evidence>
<dbReference type="STRING" id="75743.A0A401P608"/>
<dbReference type="OMA" id="HMPAQRQ"/>